<protein>
    <submittedName>
        <fullName evidence="1">Uncharacterized protein</fullName>
    </submittedName>
</protein>
<evidence type="ECO:0000313" key="1">
    <source>
        <dbReference type="EMBL" id="CAI9707416.1"/>
    </source>
</evidence>
<accession>A0ACB0F5L5</accession>
<sequence>MPRPAHCDTRPATALPGPGPAPGPGLGLCGGWEFGRARFQAARALVNSEGRRAVAKMMRKREGLLGVAVWREAGPGRQKRHVALVL</sequence>
<name>A0ACB0F5L5_RANTA</name>
<gene>
    <name evidence="1" type="ORF">MRATA1EN3_LOCUS18629</name>
</gene>
<evidence type="ECO:0000313" key="2">
    <source>
        <dbReference type="Proteomes" id="UP001162501"/>
    </source>
</evidence>
<proteinExistence type="predicted"/>
<dbReference type="EMBL" id="OX596114">
    <property type="protein sequence ID" value="CAI9707416.1"/>
    <property type="molecule type" value="Genomic_DNA"/>
</dbReference>
<reference evidence="1" key="1">
    <citation type="submission" date="2023-05" db="EMBL/GenBank/DDBJ databases">
        <authorList>
            <consortium name="ELIXIR-Norway"/>
        </authorList>
    </citation>
    <scope>NUCLEOTIDE SEQUENCE</scope>
</reference>
<organism evidence="1 2">
    <name type="scientific">Rangifer tarandus platyrhynchus</name>
    <name type="common">Svalbard reindeer</name>
    <dbReference type="NCBI Taxonomy" id="3082113"/>
    <lineage>
        <taxon>Eukaryota</taxon>
        <taxon>Metazoa</taxon>
        <taxon>Chordata</taxon>
        <taxon>Craniata</taxon>
        <taxon>Vertebrata</taxon>
        <taxon>Euteleostomi</taxon>
        <taxon>Mammalia</taxon>
        <taxon>Eutheria</taxon>
        <taxon>Laurasiatheria</taxon>
        <taxon>Artiodactyla</taxon>
        <taxon>Ruminantia</taxon>
        <taxon>Pecora</taxon>
        <taxon>Cervidae</taxon>
        <taxon>Odocoileinae</taxon>
        <taxon>Rangifer</taxon>
    </lineage>
</organism>
<dbReference type="Proteomes" id="UP001162501">
    <property type="component" value="Chromosome 30"/>
</dbReference>